<evidence type="ECO:0000313" key="15">
    <source>
        <dbReference type="Proteomes" id="UP001497392"/>
    </source>
</evidence>
<dbReference type="Gene3D" id="4.10.830.10">
    <property type="entry name" value="30s Ribosomal Protein S14, Chain N"/>
    <property type="match status" value="1"/>
</dbReference>
<evidence type="ECO:0000256" key="13">
    <source>
        <dbReference type="SAM" id="MobiDB-lite"/>
    </source>
</evidence>
<feature type="compositionally biased region" description="Polar residues" evidence="13">
    <location>
        <begin position="186"/>
        <end position="197"/>
    </location>
</feature>
<evidence type="ECO:0000256" key="12">
    <source>
        <dbReference type="ARBA" id="ARBA00049790"/>
    </source>
</evidence>
<comment type="caution">
    <text evidence="14">The sequence shown here is derived from an EMBL/GenBank/DDBJ whole genome shotgun (WGS) entry which is preliminary data.</text>
</comment>
<reference evidence="14 15" key="1">
    <citation type="submission" date="2024-06" db="EMBL/GenBank/DDBJ databases">
        <authorList>
            <person name="Kraege A."/>
            <person name="Thomma B."/>
        </authorList>
    </citation>
    <scope>NUCLEOTIDE SEQUENCE [LARGE SCALE GENOMIC DNA]</scope>
</reference>
<dbReference type="InterPro" id="IPR001209">
    <property type="entry name" value="Ribosomal_uS14"/>
</dbReference>
<feature type="compositionally biased region" description="Basic and acidic residues" evidence="13">
    <location>
        <begin position="198"/>
        <end position="210"/>
    </location>
</feature>
<feature type="region of interest" description="Disordered" evidence="13">
    <location>
        <begin position="179"/>
        <end position="238"/>
    </location>
</feature>
<keyword evidence="6" id="KW-0687">Ribonucleoprotein</keyword>
<dbReference type="PROSITE" id="PS00527">
    <property type="entry name" value="RIBOSOMAL_S14"/>
    <property type="match status" value="1"/>
</dbReference>
<dbReference type="NCBIfam" id="NF004424">
    <property type="entry name" value="PRK05766.1"/>
    <property type="match status" value="1"/>
</dbReference>
<evidence type="ECO:0000256" key="4">
    <source>
        <dbReference type="ARBA" id="ARBA00022833"/>
    </source>
</evidence>
<dbReference type="PANTHER" id="PTHR14741:SF32">
    <property type="entry name" value="TRIMETHYLGUANOSINE SYNTHASE"/>
    <property type="match status" value="1"/>
</dbReference>
<dbReference type="Pfam" id="PF09445">
    <property type="entry name" value="Methyltransf_15"/>
    <property type="match status" value="1"/>
</dbReference>
<name>A0ABP1GG93_9CHLO</name>
<organism evidence="14 15">
    <name type="scientific">Coccomyxa viridis</name>
    <dbReference type="NCBI Taxonomy" id="1274662"/>
    <lineage>
        <taxon>Eukaryota</taxon>
        <taxon>Viridiplantae</taxon>
        <taxon>Chlorophyta</taxon>
        <taxon>core chlorophytes</taxon>
        <taxon>Trebouxiophyceae</taxon>
        <taxon>Trebouxiophyceae incertae sedis</taxon>
        <taxon>Coccomyxaceae</taxon>
        <taxon>Coccomyxa</taxon>
    </lineage>
</organism>
<evidence type="ECO:0000256" key="8">
    <source>
        <dbReference type="ARBA" id="ARBA00047418"/>
    </source>
</evidence>
<dbReference type="InterPro" id="IPR019012">
    <property type="entry name" value="RNA_cap_Gua-N2-MeTrfase"/>
</dbReference>
<feature type="region of interest" description="Disordered" evidence="13">
    <location>
        <begin position="1"/>
        <end position="24"/>
    </location>
</feature>
<dbReference type="InterPro" id="IPR018271">
    <property type="entry name" value="Ribosomal_uS14_CS"/>
</dbReference>
<feature type="region of interest" description="Disordered" evidence="13">
    <location>
        <begin position="88"/>
        <end position="118"/>
    </location>
</feature>
<dbReference type="Pfam" id="PF00253">
    <property type="entry name" value="Ribosomal_S14"/>
    <property type="match status" value="1"/>
</dbReference>
<proteinExistence type="inferred from homology"/>
<evidence type="ECO:0000256" key="6">
    <source>
        <dbReference type="ARBA" id="ARBA00023274"/>
    </source>
</evidence>
<evidence type="ECO:0000256" key="7">
    <source>
        <dbReference type="ARBA" id="ARBA00025783"/>
    </source>
</evidence>
<feature type="region of interest" description="Disordered" evidence="13">
    <location>
        <begin position="335"/>
        <end position="375"/>
    </location>
</feature>
<keyword evidence="4" id="KW-0862">Zinc</keyword>
<dbReference type="Gene3D" id="3.40.50.150">
    <property type="entry name" value="Vaccinia Virus protein VP39"/>
    <property type="match status" value="1"/>
</dbReference>
<evidence type="ECO:0000256" key="3">
    <source>
        <dbReference type="ARBA" id="ARBA00018517"/>
    </source>
</evidence>
<keyword evidence="15" id="KW-1185">Reference proteome</keyword>
<evidence type="ECO:0000256" key="2">
    <source>
        <dbReference type="ARBA" id="ARBA00009083"/>
    </source>
</evidence>
<comment type="cofactor">
    <cofactor evidence="1">
        <name>Zn(2+)</name>
        <dbReference type="ChEBI" id="CHEBI:29105"/>
    </cofactor>
</comment>
<dbReference type="InterPro" id="IPR043140">
    <property type="entry name" value="Ribosomal_uS14_sf"/>
</dbReference>
<dbReference type="Proteomes" id="UP001497392">
    <property type="component" value="Unassembled WGS sequence"/>
</dbReference>
<keyword evidence="5" id="KW-0689">Ribosomal protein</keyword>
<accession>A0ABP1GG93</accession>
<dbReference type="SUPFAM" id="SSF53335">
    <property type="entry name" value="S-adenosyl-L-methionine-dependent methyltransferases"/>
    <property type="match status" value="1"/>
</dbReference>
<dbReference type="CDD" id="cd02440">
    <property type="entry name" value="AdoMet_MTases"/>
    <property type="match status" value="1"/>
</dbReference>
<comment type="catalytic activity">
    <reaction evidence="10">
        <text>a 5'-end (N(2),N(7)-dimethyl 5'-triphosphoguanosine)-ribonucleoside in snRNA + S-adenosyl-L-methionine = a 5'-end (N(2),N(2),N(7)-trimethyl 5'-triphosphoguanosine)-ribonucleoside in snRNA + S-adenosyl-L-homocysteine + H(+)</text>
        <dbReference type="Rhea" id="RHEA:78479"/>
        <dbReference type="Rhea" id="RHEA-COMP:19087"/>
        <dbReference type="Rhea" id="RHEA-COMP:19089"/>
        <dbReference type="ChEBI" id="CHEBI:15378"/>
        <dbReference type="ChEBI" id="CHEBI:57856"/>
        <dbReference type="ChEBI" id="CHEBI:59789"/>
        <dbReference type="ChEBI" id="CHEBI:167623"/>
        <dbReference type="ChEBI" id="CHEBI:172880"/>
    </reaction>
    <physiologicalReaction direction="left-to-right" evidence="10">
        <dbReference type="Rhea" id="RHEA:78480"/>
    </physiologicalReaction>
</comment>
<dbReference type="InterPro" id="IPR029063">
    <property type="entry name" value="SAM-dependent_MTases_sf"/>
</dbReference>
<comment type="catalytic activity">
    <reaction evidence="11">
        <text>a 5'-end (N(7)-methyl 5'-triphosphoguanosine)-ribonucleoside in snRNA + S-adenosyl-L-methionine = a 5'-end (N(2),N(7)-dimethyl 5'-triphosphoguanosine)-ribonucleoside in snRNA + S-adenosyl-L-homocysteine + H(+)</text>
        <dbReference type="Rhea" id="RHEA:78471"/>
        <dbReference type="Rhea" id="RHEA-COMP:19085"/>
        <dbReference type="Rhea" id="RHEA-COMP:19087"/>
        <dbReference type="ChEBI" id="CHEBI:15378"/>
        <dbReference type="ChEBI" id="CHEBI:57856"/>
        <dbReference type="ChEBI" id="CHEBI:59789"/>
        <dbReference type="ChEBI" id="CHEBI:156461"/>
        <dbReference type="ChEBI" id="CHEBI:172880"/>
    </reaction>
    <physiologicalReaction direction="left-to-right" evidence="11">
        <dbReference type="Rhea" id="RHEA:78472"/>
    </physiologicalReaction>
</comment>
<evidence type="ECO:0000256" key="10">
    <source>
        <dbReference type="ARBA" id="ARBA00048763"/>
    </source>
</evidence>
<evidence type="ECO:0000256" key="9">
    <source>
        <dbReference type="ARBA" id="ARBA00048740"/>
    </source>
</evidence>
<comment type="similarity">
    <text evidence="7">Belongs to the methyltransferase superfamily. Trimethylguanosine synthase family.</text>
</comment>
<feature type="region of interest" description="Disordered" evidence="13">
    <location>
        <begin position="270"/>
        <end position="295"/>
    </location>
</feature>
<dbReference type="InterPro" id="IPR039744">
    <property type="entry name" value="RIbosomal_uS14_euk_arc"/>
</dbReference>
<evidence type="ECO:0000256" key="1">
    <source>
        <dbReference type="ARBA" id="ARBA00001947"/>
    </source>
</evidence>
<dbReference type="PANTHER" id="PTHR14741">
    <property type="entry name" value="S-ADENOSYLMETHIONINE-DEPENDENT METHYLTRANSFERASE RELATED"/>
    <property type="match status" value="1"/>
</dbReference>
<comment type="similarity">
    <text evidence="2">Belongs to the universal ribosomal protein uS14 family.</text>
</comment>
<dbReference type="EMBL" id="CAXHTA020000021">
    <property type="protein sequence ID" value="CAL5229584.1"/>
    <property type="molecule type" value="Genomic_DNA"/>
</dbReference>
<sequence>MVSRSDNLHLKKAPLDGSHLNSPADLDVNDRRLYRVGACLLTTTFFTDIGLVGFLPNTFPATPKVAEQGDDEEESYERMDTSGLEVLGLPTQFGGQRSRKGGAKRQQSNGGAALEGDPVTSPVASVLGTAEQLAFPVAASSGAPAAQNLRAAVGAAQAEAEQQLPPAPACNNIAAGKHADDAVPASHQTAPAAQANTEDPRVPSERHEPDAVAGTSQSSPAGAALALSRAPEPDHGSVSMQLQPELAAPSGSSPGCGHDAEQSLSSAALGPDAGKRQLQGLPTPTGSHLRFDSDDDCELPRTAAAELEDSEVIAQLQFVADERGQLVISFDGRSIVEPQEPGQERAQTHAQAGSSRKRDTPTKPQRQWRHHPPNKQQLKALKLSARVAKYWMQRYSLWSRYDEGVRMDEEGWFSATPEVIALHHAERVAGRVIVDAFCGVGGNAVHFARRCRHVIGIDNCLPRLELAQQNARVYGVAGRLDLLCADYFDLRDQLKVDAVYMSPPWGGPSYSASTFEVDRDVGGLGCNMHQLLASAFSLLPEDGGAGVILFLPRNTNLKQLSEALPEGAPCEVERAVLNGFLKGITASFPILFLYKLSDALTLLIPSHLKGLLPCGQSASDAMGHAEVWDSHPVNHSKGGRKCRVCSNQWGLIRKYGLNICRQCFREYAKDIGFTKYR</sequence>
<protein>
    <recommendedName>
        <fullName evidence="3">Trimethylguanosine synthase</fullName>
    </recommendedName>
    <alternativeName>
        <fullName evidence="12">Cap-specific guanine-N(2) methyltransferase</fullName>
    </alternativeName>
</protein>
<evidence type="ECO:0000313" key="14">
    <source>
        <dbReference type="EMBL" id="CAL5229584.1"/>
    </source>
</evidence>
<evidence type="ECO:0000256" key="11">
    <source>
        <dbReference type="ARBA" id="ARBA00049075"/>
    </source>
</evidence>
<comment type="catalytic activity">
    <reaction evidence="8">
        <text>a 5'-end (N(2),N(7)-dimethyl 5'-triphosphoguanosine)-ribonucleoside in snoRNA + S-adenosyl-L-methionine = a 5'-end (N(2),N(2),N(7)-trimethyl 5'-triphosphoguanosine)-ribonucleoside in snoRNA + S-adenosyl-L-homocysteine + H(+)</text>
        <dbReference type="Rhea" id="RHEA:78507"/>
        <dbReference type="Rhea" id="RHEA-COMP:19088"/>
        <dbReference type="Rhea" id="RHEA-COMP:19090"/>
        <dbReference type="ChEBI" id="CHEBI:15378"/>
        <dbReference type="ChEBI" id="CHEBI:57856"/>
        <dbReference type="ChEBI" id="CHEBI:59789"/>
        <dbReference type="ChEBI" id="CHEBI:167623"/>
        <dbReference type="ChEBI" id="CHEBI:172880"/>
    </reaction>
    <physiologicalReaction direction="left-to-right" evidence="8">
        <dbReference type="Rhea" id="RHEA:78508"/>
    </physiologicalReaction>
</comment>
<comment type="catalytic activity">
    <reaction evidence="9">
        <text>a 5'-end (N(7)-methyl 5'-triphosphoguanosine)-ribonucleoside in snoRNA + S-adenosyl-L-methionine = a 5'-end (N(2),N(7)-dimethyl 5'-triphosphoguanosine)-ribonucleoside in snoRNA + S-adenosyl-L-homocysteine + H(+)</text>
        <dbReference type="Rhea" id="RHEA:78475"/>
        <dbReference type="Rhea" id="RHEA-COMP:19086"/>
        <dbReference type="Rhea" id="RHEA-COMP:19088"/>
        <dbReference type="ChEBI" id="CHEBI:15378"/>
        <dbReference type="ChEBI" id="CHEBI:57856"/>
        <dbReference type="ChEBI" id="CHEBI:59789"/>
        <dbReference type="ChEBI" id="CHEBI:156461"/>
        <dbReference type="ChEBI" id="CHEBI:172880"/>
    </reaction>
    <physiologicalReaction direction="left-to-right" evidence="9">
        <dbReference type="Rhea" id="RHEA:78476"/>
    </physiologicalReaction>
</comment>
<evidence type="ECO:0000256" key="5">
    <source>
        <dbReference type="ARBA" id="ARBA00022980"/>
    </source>
</evidence>
<gene>
    <name evidence="14" type="primary">g12940</name>
    <name evidence="14" type="ORF">VP750_LOCUS11490</name>
</gene>